<dbReference type="RefSeq" id="WP_129573634.1">
    <property type="nucleotide sequence ID" value="NZ_CP012672.1"/>
</dbReference>
<organism evidence="1 2">
    <name type="scientific">Sorangium cellulosum</name>
    <name type="common">Polyangium cellulosum</name>
    <dbReference type="NCBI Taxonomy" id="56"/>
    <lineage>
        <taxon>Bacteria</taxon>
        <taxon>Pseudomonadati</taxon>
        <taxon>Myxococcota</taxon>
        <taxon>Polyangia</taxon>
        <taxon>Polyangiales</taxon>
        <taxon>Polyangiaceae</taxon>
        <taxon>Sorangium</taxon>
    </lineage>
</organism>
<reference evidence="1 2" key="1">
    <citation type="submission" date="2015-09" db="EMBL/GenBank/DDBJ databases">
        <title>Sorangium comparison.</title>
        <authorList>
            <person name="Zaburannyi N."/>
            <person name="Bunk B."/>
            <person name="Overmann J."/>
            <person name="Mueller R."/>
        </authorList>
    </citation>
    <scope>NUCLEOTIDE SEQUENCE [LARGE SCALE GENOMIC DNA]</scope>
    <source>
        <strain evidence="1 2">So ce836</strain>
    </source>
</reference>
<evidence type="ECO:0000313" key="1">
    <source>
        <dbReference type="EMBL" id="AUX29471.1"/>
    </source>
</evidence>
<dbReference type="AlphaFoldDB" id="A0A4P2QIP8"/>
<name>A0A4P2QIP8_SORCE</name>
<evidence type="ECO:0000313" key="2">
    <source>
        <dbReference type="Proteomes" id="UP000295497"/>
    </source>
</evidence>
<dbReference type="Proteomes" id="UP000295497">
    <property type="component" value="Chromosome"/>
</dbReference>
<accession>A0A4P2QIP8</accession>
<dbReference type="EMBL" id="CP012672">
    <property type="protein sequence ID" value="AUX29471.1"/>
    <property type="molecule type" value="Genomic_DNA"/>
</dbReference>
<gene>
    <name evidence="1" type="ORF">SOCE836_015610</name>
</gene>
<protein>
    <submittedName>
        <fullName evidence="1">Uncharacterized protein</fullName>
    </submittedName>
</protein>
<proteinExistence type="predicted"/>
<sequence length="310" mass="35691">MTEPEVPPREGVTAWHPMLVALLEFYLPSGWRLYPELLLNRMPLRVDIVVLRLADQPAGDARKLHSIFGHLRQHTLIEHKCPTDDLEPEDVLTLLAYGALYMRHNKLLDPDELCLMVIADRIPAGFARQVERHRGSFAPVGGGLWRGELNGLLLHGVEAREAFRQSPTEHLLYMFSRAYLKGAGQILPLDPEEARVYNTLYQQVEQFRRQRGTMAMKDYELARHSYEEVLEQMLAQLPPERLLAKLTPEQRLEGLTLEQRFEGLTPEQRFEGLTPEQRFEGLTPEEILRAIPPEVRELIAKKLSRGEPQE</sequence>